<evidence type="ECO:0008006" key="3">
    <source>
        <dbReference type="Google" id="ProtNLM"/>
    </source>
</evidence>
<comment type="caution">
    <text evidence="1">The sequence shown here is derived from an EMBL/GenBank/DDBJ whole genome shotgun (WGS) entry which is preliminary data.</text>
</comment>
<sequence>MVFTHEIVFIVQRECLVKDTQKHVPKGATYVFPSKVFATTLQNGLSALAKEEETSGCNIALNHLENGRIELVLTLTAFGCLEGTYSFDMMPMAIDKMDILEAKIRDLEEPPSGKSPQPSVLSLTTNAVEGPNCFVSWTLQQNGSPKHLELAQDAQSISVLKPGLYYIQFNGYLAHWIDGCGVRMLVDGTASASTPVHHDGYGQKAPIAHTLIATEATVLKFQVYGSYNLNSGAVLRIARLQEF</sequence>
<evidence type="ECO:0000313" key="1">
    <source>
        <dbReference type="EMBL" id="KAF0723075.1"/>
    </source>
</evidence>
<organism evidence="1 2">
    <name type="scientific">Aphanomyces euteiches</name>
    <dbReference type="NCBI Taxonomy" id="100861"/>
    <lineage>
        <taxon>Eukaryota</taxon>
        <taxon>Sar</taxon>
        <taxon>Stramenopiles</taxon>
        <taxon>Oomycota</taxon>
        <taxon>Saprolegniomycetes</taxon>
        <taxon>Saprolegniales</taxon>
        <taxon>Verrucalvaceae</taxon>
        <taxon>Aphanomyces</taxon>
    </lineage>
</organism>
<gene>
    <name evidence="1" type="ORF">Ae201684_017946</name>
</gene>
<keyword evidence="2" id="KW-1185">Reference proteome</keyword>
<dbReference type="Proteomes" id="UP000481153">
    <property type="component" value="Unassembled WGS sequence"/>
</dbReference>
<dbReference type="EMBL" id="VJMJ01000317">
    <property type="protein sequence ID" value="KAF0723075.1"/>
    <property type="molecule type" value="Genomic_DNA"/>
</dbReference>
<accession>A0A6G0W969</accession>
<protein>
    <recommendedName>
        <fullName evidence="3">TNF family profile domain-containing protein</fullName>
    </recommendedName>
</protein>
<evidence type="ECO:0000313" key="2">
    <source>
        <dbReference type="Proteomes" id="UP000481153"/>
    </source>
</evidence>
<dbReference type="AlphaFoldDB" id="A0A6G0W969"/>
<name>A0A6G0W969_9STRA</name>
<dbReference type="VEuPathDB" id="FungiDB:AeMF1_011079"/>
<proteinExistence type="predicted"/>
<reference evidence="1 2" key="1">
    <citation type="submission" date="2019-07" db="EMBL/GenBank/DDBJ databases">
        <title>Genomics analysis of Aphanomyces spp. identifies a new class of oomycete effector associated with host adaptation.</title>
        <authorList>
            <person name="Gaulin E."/>
        </authorList>
    </citation>
    <scope>NUCLEOTIDE SEQUENCE [LARGE SCALE GENOMIC DNA]</scope>
    <source>
        <strain evidence="1 2">ATCC 201684</strain>
    </source>
</reference>